<feature type="compositionally biased region" description="Polar residues" evidence="1">
    <location>
        <begin position="135"/>
        <end position="150"/>
    </location>
</feature>
<accession>A0A8S9Q136</accession>
<dbReference type="Proteomes" id="UP000712600">
    <property type="component" value="Unassembled WGS sequence"/>
</dbReference>
<feature type="region of interest" description="Disordered" evidence="1">
    <location>
        <begin position="135"/>
        <end position="158"/>
    </location>
</feature>
<name>A0A8S9Q136_BRACR</name>
<dbReference type="AlphaFoldDB" id="A0A8S9Q136"/>
<dbReference type="EMBL" id="QGKX02001347">
    <property type="protein sequence ID" value="KAF3524396.1"/>
    <property type="molecule type" value="Genomic_DNA"/>
</dbReference>
<evidence type="ECO:0000256" key="1">
    <source>
        <dbReference type="SAM" id="MobiDB-lite"/>
    </source>
</evidence>
<evidence type="ECO:0000313" key="3">
    <source>
        <dbReference type="Proteomes" id="UP000712600"/>
    </source>
</evidence>
<protein>
    <submittedName>
        <fullName evidence="2">Uncharacterized protein</fullName>
    </submittedName>
</protein>
<evidence type="ECO:0000313" key="2">
    <source>
        <dbReference type="EMBL" id="KAF3524396.1"/>
    </source>
</evidence>
<proteinExistence type="predicted"/>
<sequence>MTIPELVFPDQLDILRPTVEPDLAWAVKKPKTDMLSHPMDHPDSPASVLIFTSCIHLPTQDVVSWLANALNSFLRDVGAATSWLCLPPCGVLGDIFSWVVWNLWITRNQLVFEARPASVETTALKALMGAREWTQAQEPPSKATKNTQIQGRPESIPTGTVACNTDAAWRKESSNAGLAWIFDSSTALIASDGCKCCFSSHFIVVI</sequence>
<reference evidence="2" key="1">
    <citation type="submission" date="2019-12" db="EMBL/GenBank/DDBJ databases">
        <title>Genome sequencing and annotation of Brassica cretica.</title>
        <authorList>
            <person name="Studholme D.J."/>
            <person name="Sarris P."/>
        </authorList>
    </citation>
    <scope>NUCLEOTIDE SEQUENCE</scope>
    <source>
        <strain evidence="2">PFS-109/04</strain>
        <tissue evidence="2">Leaf</tissue>
    </source>
</reference>
<organism evidence="2 3">
    <name type="scientific">Brassica cretica</name>
    <name type="common">Mustard</name>
    <dbReference type="NCBI Taxonomy" id="69181"/>
    <lineage>
        <taxon>Eukaryota</taxon>
        <taxon>Viridiplantae</taxon>
        <taxon>Streptophyta</taxon>
        <taxon>Embryophyta</taxon>
        <taxon>Tracheophyta</taxon>
        <taxon>Spermatophyta</taxon>
        <taxon>Magnoliopsida</taxon>
        <taxon>eudicotyledons</taxon>
        <taxon>Gunneridae</taxon>
        <taxon>Pentapetalae</taxon>
        <taxon>rosids</taxon>
        <taxon>malvids</taxon>
        <taxon>Brassicales</taxon>
        <taxon>Brassicaceae</taxon>
        <taxon>Brassiceae</taxon>
        <taxon>Brassica</taxon>
    </lineage>
</organism>
<comment type="caution">
    <text evidence="2">The sequence shown here is derived from an EMBL/GenBank/DDBJ whole genome shotgun (WGS) entry which is preliminary data.</text>
</comment>
<gene>
    <name evidence="2" type="ORF">F2Q69_00048734</name>
</gene>